<reference evidence="2" key="2">
    <citation type="journal article" date="2017" name="J. Med. Entomol.">
        <title>Transcriptome Analysis of the Triatoma infestans (Hemiptera: Reduviidae) Integument.</title>
        <authorList>
            <person name="Calderon-Fernandez G.M."/>
            <person name="Moriconi D.E."/>
            <person name="Dulbecco A.B."/>
            <person name="Juarez M.P."/>
        </authorList>
    </citation>
    <scope>NUCLEOTIDE SEQUENCE</scope>
    <source>
        <strain evidence="2">Int1</strain>
        <tissue evidence="2">Integument</tissue>
    </source>
</reference>
<accession>A0A170YVW5</accession>
<organism evidence="2">
    <name type="scientific">Triatoma infestans</name>
    <name type="common">Assassin bug</name>
    <dbReference type="NCBI Taxonomy" id="30076"/>
    <lineage>
        <taxon>Eukaryota</taxon>
        <taxon>Metazoa</taxon>
        <taxon>Ecdysozoa</taxon>
        <taxon>Arthropoda</taxon>
        <taxon>Hexapoda</taxon>
        <taxon>Insecta</taxon>
        <taxon>Pterygota</taxon>
        <taxon>Neoptera</taxon>
        <taxon>Paraneoptera</taxon>
        <taxon>Hemiptera</taxon>
        <taxon>Heteroptera</taxon>
        <taxon>Panheteroptera</taxon>
        <taxon>Cimicomorpha</taxon>
        <taxon>Reduviidae</taxon>
        <taxon>Triatominae</taxon>
        <taxon>Triatoma</taxon>
    </lineage>
</organism>
<evidence type="ECO:0000256" key="1">
    <source>
        <dbReference type="SAM" id="Phobius"/>
    </source>
</evidence>
<keyword evidence="1" id="KW-0472">Membrane</keyword>
<keyword evidence="1" id="KW-1133">Transmembrane helix</keyword>
<sequence length="56" mass="6524">VSERYILHVPSYQKAETFSLFVAALVGFLIAMVIMCIYTNRIYVRSQIEMLKGPRR</sequence>
<keyword evidence="1" id="KW-0812">Transmembrane</keyword>
<dbReference type="AlphaFoldDB" id="A0A170YVW5"/>
<dbReference type="EMBL" id="GEMB01002891">
    <property type="protein sequence ID" value="JAS00310.1"/>
    <property type="molecule type" value="Transcribed_RNA"/>
</dbReference>
<evidence type="ECO:0000313" key="2">
    <source>
        <dbReference type="EMBL" id="JAS00310.1"/>
    </source>
</evidence>
<feature type="transmembrane region" description="Helical" evidence="1">
    <location>
        <begin position="20"/>
        <end position="40"/>
    </location>
</feature>
<reference evidence="2" key="1">
    <citation type="submission" date="2016-04" db="EMBL/GenBank/DDBJ databases">
        <authorList>
            <person name="Calderon-Fernandez G.M.Sr."/>
        </authorList>
    </citation>
    <scope>NUCLEOTIDE SEQUENCE</scope>
    <source>
        <strain evidence="2">Int1</strain>
        <tissue evidence="2">Integument</tissue>
    </source>
</reference>
<name>A0A170YVW5_TRIIF</name>
<feature type="non-terminal residue" evidence="2">
    <location>
        <position position="1"/>
    </location>
</feature>
<proteinExistence type="predicted"/>
<protein>
    <submittedName>
        <fullName evidence="2">Protein turtle</fullName>
    </submittedName>
</protein>